<evidence type="ECO:0000256" key="7">
    <source>
        <dbReference type="SAM" id="Phobius"/>
    </source>
</evidence>
<sequence length="301" mass="32669">MWKIYSLLFVVMLMWGMNVSALKVLVDAVDPILLNAFRVFTAGVAVLIICAVLGIFRLPRKSEWTIMAYIGAFNVVLHHAFIATGLEGTSGVNASLILGLVPLVTVLMSVIFLKQQVNKLRMTGFLLGFSGVALTTLTGDGGLGSISYGDMLVFLGVVVQGFSFVLISKLKADFDPRLITGYMMVFGSFFIFGLSQLFGANVSEIKAVFDWHIGGVFLFSAVCATAFGHMTYNLAIKKVGPAESAIFTNLNVLFAMIGSAFFLGEVIMLEHVVGFVLILIGIFFGTGAMEYLLKRRRGKIV</sequence>
<evidence type="ECO:0000256" key="6">
    <source>
        <dbReference type="ARBA" id="ARBA00023136"/>
    </source>
</evidence>
<accession>A0ABV2KWV6</accession>
<dbReference type="InterPro" id="IPR050638">
    <property type="entry name" value="AA-Vitamin_Transporters"/>
</dbReference>
<dbReference type="PANTHER" id="PTHR32322">
    <property type="entry name" value="INNER MEMBRANE TRANSPORTER"/>
    <property type="match status" value="1"/>
</dbReference>
<dbReference type="RefSeq" id="WP_354219647.1">
    <property type="nucleotide sequence ID" value="NZ_JBEPMX010000004.1"/>
</dbReference>
<feature type="transmembrane region" description="Helical" evidence="7">
    <location>
        <begin position="211"/>
        <end position="234"/>
    </location>
</feature>
<dbReference type="InterPro" id="IPR037185">
    <property type="entry name" value="EmrE-like"/>
</dbReference>
<gene>
    <name evidence="9" type="ORF">ABID56_001141</name>
</gene>
<evidence type="ECO:0000313" key="10">
    <source>
        <dbReference type="Proteomes" id="UP001549167"/>
    </source>
</evidence>
<feature type="transmembrane region" description="Helical" evidence="7">
    <location>
        <begin position="145"/>
        <end position="167"/>
    </location>
</feature>
<evidence type="ECO:0000256" key="2">
    <source>
        <dbReference type="ARBA" id="ARBA00007362"/>
    </source>
</evidence>
<feature type="transmembrane region" description="Helical" evidence="7">
    <location>
        <begin position="120"/>
        <end position="139"/>
    </location>
</feature>
<feature type="domain" description="EamA" evidence="8">
    <location>
        <begin position="148"/>
        <end position="284"/>
    </location>
</feature>
<dbReference type="Pfam" id="PF00892">
    <property type="entry name" value="EamA"/>
    <property type="match status" value="2"/>
</dbReference>
<keyword evidence="10" id="KW-1185">Reference proteome</keyword>
<dbReference type="SUPFAM" id="SSF103481">
    <property type="entry name" value="Multidrug resistance efflux transporter EmrE"/>
    <property type="match status" value="2"/>
</dbReference>
<proteinExistence type="inferred from homology"/>
<evidence type="ECO:0000313" key="9">
    <source>
        <dbReference type="EMBL" id="MET3683051.1"/>
    </source>
</evidence>
<feature type="transmembrane region" description="Helical" evidence="7">
    <location>
        <begin position="246"/>
        <end position="267"/>
    </location>
</feature>
<feature type="transmembrane region" description="Helical" evidence="7">
    <location>
        <begin position="68"/>
        <end position="86"/>
    </location>
</feature>
<keyword evidence="3" id="KW-1003">Cell membrane</keyword>
<keyword evidence="4 7" id="KW-0812">Transmembrane</keyword>
<comment type="similarity">
    <text evidence="2">Belongs to the EamA transporter family.</text>
</comment>
<comment type="subcellular location">
    <subcellularLocation>
        <location evidence="1">Cell membrane</location>
        <topology evidence="1">Multi-pass membrane protein</topology>
    </subcellularLocation>
</comment>
<reference evidence="9 10" key="1">
    <citation type="submission" date="2024-06" db="EMBL/GenBank/DDBJ databases">
        <title>Genomic Encyclopedia of Type Strains, Phase IV (KMG-IV): sequencing the most valuable type-strain genomes for metagenomic binning, comparative biology and taxonomic classification.</title>
        <authorList>
            <person name="Goeker M."/>
        </authorList>
    </citation>
    <scope>NUCLEOTIDE SEQUENCE [LARGE SCALE GENOMIC DNA]</scope>
    <source>
        <strain evidence="9 10">DSM 23520</strain>
    </source>
</reference>
<feature type="transmembrane region" description="Helical" evidence="7">
    <location>
        <begin position="179"/>
        <end position="199"/>
    </location>
</feature>
<evidence type="ECO:0000256" key="5">
    <source>
        <dbReference type="ARBA" id="ARBA00022989"/>
    </source>
</evidence>
<keyword evidence="6 7" id="KW-0472">Membrane</keyword>
<feature type="transmembrane region" description="Helical" evidence="7">
    <location>
        <begin position="92"/>
        <end position="113"/>
    </location>
</feature>
<feature type="domain" description="EamA" evidence="8">
    <location>
        <begin position="3"/>
        <end position="136"/>
    </location>
</feature>
<evidence type="ECO:0000259" key="8">
    <source>
        <dbReference type="Pfam" id="PF00892"/>
    </source>
</evidence>
<name>A0ABV2KWV6_9BACI</name>
<feature type="transmembrane region" description="Helical" evidence="7">
    <location>
        <begin position="37"/>
        <end position="56"/>
    </location>
</feature>
<dbReference type="PANTHER" id="PTHR32322:SF18">
    <property type="entry name" value="S-ADENOSYLMETHIONINE_S-ADENOSYLHOMOCYSTEINE TRANSPORTER"/>
    <property type="match status" value="1"/>
</dbReference>
<keyword evidence="5 7" id="KW-1133">Transmembrane helix</keyword>
<evidence type="ECO:0000256" key="3">
    <source>
        <dbReference type="ARBA" id="ARBA00022475"/>
    </source>
</evidence>
<comment type="caution">
    <text evidence="9">The sequence shown here is derived from an EMBL/GenBank/DDBJ whole genome shotgun (WGS) entry which is preliminary data.</text>
</comment>
<dbReference type="InterPro" id="IPR000620">
    <property type="entry name" value="EamA_dom"/>
</dbReference>
<dbReference type="Proteomes" id="UP001549167">
    <property type="component" value="Unassembled WGS sequence"/>
</dbReference>
<dbReference type="EMBL" id="JBEPMX010000004">
    <property type="protein sequence ID" value="MET3683051.1"/>
    <property type="molecule type" value="Genomic_DNA"/>
</dbReference>
<evidence type="ECO:0000256" key="4">
    <source>
        <dbReference type="ARBA" id="ARBA00022692"/>
    </source>
</evidence>
<protein>
    <submittedName>
        <fullName evidence="9">Drug/metabolite transporter (DMT)-like permease</fullName>
    </submittedName>
</protein>
<feature type="transmembrane region" description="Helical" evidence="7">
    <location>
        <begin position="273"/>
        <end position="293"/>
    </location>
</feature>
<evidence type="ECO:0000256" key="1">
    <source>
        <dbReference type="ARBA" id="ARBA00004651"/>
    </source>
</evidence>
<organism evidence="9 10">
    <name type="scientific">Alkalibacillus flavidus</name>
    <dbReference type="NCBI Taxonomy" id="546021"/>
    <lineage>
        <taxon>Bacteria</taxon>
        <taxon>Bacillati</taxon>
        <taxon>Bacillota</taxon>
        <taxon>Bacilli</taxon>
        <taxon>Bacillales</taxon>
        <taxon>Bacillaceae</taxon>
        <taxon>Alkalibacillus</taxon>
    </lineage>
</organism>